<feature type="region of interest" description="Disordered" evidence="1">
    <location>
        <begin position="508"/>
        <end position="534"/>
    </location>
</feature>
<dbReference type="EMBL" id="MU825412">
    <property type="protein sequence ID" value="KAJ7390724.1"/>
    <property type="molecule type" value="Genomic_DNA"/>
</dbReference>
<organism evidence="2 3">
    <name type="scientific">Desmophyllum pertusum</name>
    <dbReference type="NCBI Taxonomy" id="174260"/>
    <lineage>
        <taxon>Eukaryota</taxon>
        <taxon>Metazoa</taxon>
        <taxon>Cnidaria</taxon>
        <taxon>Anthozoa</taxon>
        <taxon>Hexacorallia</taxon>
        <taxon>Scleractinia</taxon>
        <taxon>Caryophylliina</taxon>
        <taxon>Caryophylliidae</taxon>
        <taxon>Desmophyllum</taxon>
    </lineage>
</organism>
<gene>
    <name evidence="2" type="ORF">OS493_022805</name>
</gene>
<reference evidence="2" key="1">
    <citation type="submission" date="2023-01" db="EMBL/GenBank/DDBJ databases">
        <title>Genome assembly of the deep-sea coral Lophelia pertusa.</title>
        <authorList>
            <person name="Herrera S."/>
            <person name="Cordes E."/>
        </authorList>
    </citation>
    <scope>NUCLEOTIDE SEQUENCE</scope>
    <source>
        <strain evidence="2">USNM1676648</strain>
        <tissue evidence="2">Polyp</tissue>
    </source>
</reference>
<dbReference type="InterPro" id="IPR027417">
    <property type="entry name" value="P-loop_NTPase"/>
</dbReference>
<dbReference type="OrthoDB" id="5976409at2759"/>
<keyword evidence="3" id="KW-1185">Reference proteome</keyword>
<sequence length="534" mass="60482">MRLISKVNEQGLQRAWNKAICGIRNVAFFFSAISAQGRKKSRGKKGANIEDEESDDSNDDILTSSQVASTTSHDWISNYPTVINEKLCPSLNYWIALTTPNGAPANPVTIHRALLEGDVETMANQVPCYEGKESIAMKELFKVLKDHKNPMIQELVNSSYEYCFRNEVESLLGDAYFFDTESGGTENVARVWLANSSYSSTLQMAITKLQDAKLSIAQFGFNDDNRCGATGDEEARLSDKLTVLVNDIGIAMKKMEYALFRGKIYKKCPMAKYTYAYKCEVLADPDCEVIRPISGDYNLVEVNAGHCWSIRERRFLESPIQDEKISLVSPRAFTKYDPRKAPDPKYFREILQNSLSDAEIDEFCDDFLKLLNFNQKRHKDKVPCLIGDANSATVTKQRTFNKAMINKSTELIFIDEASTSTMDIDDWNILTQGGYTACDVKYQTAKSFINRCTMLLTAQMKLQFKPEDQPAMERRLRNYTFKSLPAPKKNAAEWLQKHPMECVVWAAAQARPASDEEDTSESTDGECRWHSSRD</sequence>
<dbReference type="AlphaFoldDB" id="A0A9X0A0R7"/>
<protein>
    <submittedName>
        <fullName evidence="2">Uncharacterized protein</fullName>
    </submittedName>
</protein>
<dbReference type="Proteomes" id="UP001163046">
    <property type="component" value="Unassembled WGS sequence"/>
</dbReference>
<name>A0A9X0A0R7_9CNID</name>
<proteinExistence type="predicted"/>
<accession>A0A9X0A0R7</accession>
<comment type="caution">
    <text evidence="2">The sequence shown here is derived from an EMBL/GenBank/DDBJ whole genome shotgun (WGS) entry which is preliminary data.</text>
</comment>
<feature type="region of interest" description="Disordered" evidence="1">
    <location>
        <begin position="41"/>
        <end position="60"/>
    </location>
</feature>
<feature type="compositionally biased region" description="Basic and acidic residues" evidence="1">
    <location>
        <begin position="525"/>
        <end position="534"/>
    </location>
</feature>
<feature type="compositionally biased region" description="Acidic residues" evidence="1">
    <location>
        <begin position="49"/>
        <end position="59"/>
    </location>
</feature>
<evidence type="ECO:0000313" key="3">
    <source>
        <dbReference type="Proteomes" id="UP001163046"/>
    </source>
</evidence>
<dbReference type="Gene3D" id="3.40.50.300">
    <property type="entry name" value="P-loop containing nucleotide triphosphate hydrolases"/>
    <property type="match status" value="1"/>
</dbReference>
<evidence type="ECO:0000313" key="2">
    <source>
        <dbReference type="EMBL" id="KAJ7390724.1"/>
    </source>
</evidence>
<evidence type="ECO:0000256" key="1">
    <source>
        <dbReference type="SAM" id="MobiDB-lite"/>
    </source>
</evidence>
<feature type="compositionally biased region" description="Acidic residues" evidence="1">
    <location>
        <begin position="515"/>
        <end position="524"/>
    </location>
</feature>